<dbReference type="AlphaFoldDB" id="A0A1F7IJ26"/>
<dbReference type="EMBL" id="MGAI01000053">
    <property type="protein sequence ID" value="OGK43368.1"/>
    <property type="molecule type" value="Genomic_DNA"/>
</dbReference>
<keyword evidence="1" id="KW-0812">Transmembrane</keyword>
<protein>
    <submittedName>
        <fullName evidence="2">Uncharacterized protein</fullName>
    </submittedName>
</protein>
<feature type="transmembrane region" description="Helical" evidence="1">
    <location>
        <begin position="258"/>
        <end position="274"/>
    </location>
</feature>
<gene>
    <name evidence="2" type="ORF">A3B40_01060</name>
</gene>
<feature type="transmembrane region" description="Helical" evidence="1">
    <location>
        <begin position="107"/>
        <end position="128"/>
    </location>
</feature>
<accession>A0A1F7IJ26</accession>
<dbReference type="Proteomes" id="UP000178040">
    <property type="component" value="Unassembled WGS sequence"/>
</dbReference>
<evidence type="ECO:0000256" key="1">
    <source>
        <dbReference type="SAM" id="Phobius"/>
    </source>
</evidence>
<sequence length="275" mass="32371">MFKGSLPMPKIFKFLQNKALQIEKRFRFVISALLLSLLMLISTFFLFEKSGIFIIIFFLSCFILTYFSLLEGIENIEWFTHFFMPVVLTISFYLFYFLFPVRWLTRLPFIFLYAVSIYAVLLCSNIFNVGVEKSLQLYRAAFSINFFYQTVVSFLIYNTLFSFKLNFIFNFIVIMIITFLLSLQLIWTVKLDLPLNKNTLLFSLLTALILAQLALLGSFVPLKSTILSLFLTSSYYCLSGLIYNFLDERLFKETIREYVFVWITVLLITILSISW</sequence>
<feature type="transmembrane region" description="Helical" evidence="1">
    <location>
        <begin position="26"/>
        <end position="46"/>
    </location>
</feature>
<evidence type="ECO:0000313" key="2">
    <source>
        <dbReference type="EMBL" id="OGK43368.1"/>
    </source>
</evidence>
<feature type="transmembrane region" description="Helical" evidence="1">
    <location>
        <begin position="52"/>
        <end position="70"/>
    </location>
</feature>
<feature type="transmembrane region" description="Helical" evidence="1">
    <location>
        <begin position="167"/>
        <end position="187"/>
    </location>
</feature>
<keyword evidence="1" id="KW-0472">Membrane</keyword>
<evidence type="ECO:0000313" key="3">
    <source>
        <dbReference type="Proteomes" id="UP000178040"/>
    </source>
</evidence>
<feature type="transmembrane region" description="Helical" evidence="1">
    <location>
        <begin position="140"/>
        <end position="161"/>
    </location>
</feature>
<proteinExistence type="predicted"/>
<keyword evidence="1" id="KW-1133">Transmembrane helix</keyword>
<organism evidence="2 3">
    <name type="scientific">Candidatus Roizmanbacteria bacterium RIFCSPLOWO2_01_FULL_37_16</name>
    <dbReference type="NCBI Taxonomy" id="1802058"/>
    <lineage>
        <taxon>Bacteria</taxon>
        <taxon>Candidatus Roizmaniibacteriota</taxon>
    </lineage>
</organism>
<reference evidence="2 3" key="1">
    <citation type="journal article" date="2016" name="Nat. Commun.">
        <title>Thousands of microbial genomes shed light on interconnected biogeochemical processes in an aquifer system.</title>
        <authorList>
            <person name="Anantharaman K."/>
            <person name="Brown C.T."/>
            <person name="Hug L.A."/>
            <person name="Sharon I."/>
            <person name="Castelle C.J."/>
            <person name="Probst A.J."/>
            <person name="Thomas B.C."/>
            <person name="Singh A."/>
            <person name="Wilkins M.J."/>
            <person name="Karaoz U."/>
            <person name="Brodie E.L."/>
            <person name="Williams K.H."/>
            <person name="Hubbard S.S."/>
            <person name="Banfield J.F."/>
        </authorList>
    </citation>
    <scope>NUCLEOTIDE SEQUENCE [LARGE SCALE GENOMIC DNA]</scope>
</reference>
<comment type="caution">
    <text evidence="2">The sequence shown here is derived from an EMBL/GenBank/DDBJ whole genome shotgun (WGS) entry which is preliminary data.</text>
</comment>
<feature type="transmembrane region" description="Helical" evidence="1">
    <location>
        <begin position="82"/>
        <end position="101"/>
    </location>
</feature>
<name>A0A1F7IJ26_9BACT</name>
<feature type="transmembrane region" description="Helical" evidence="1">
    <location>
        <begin position="199"/>
        <end position="220"/>
    </location>
</feature>
<feature type="transmembrane region" description="Helical" evidence="1">
    <location>
        <begin position="226"/>
        <end position="246"/>
    </location>
</feature>